<evidence type="ECO:0000256" key="1">
    <source>
        <dbReference type="SAM" id="Phobius"/>
    </source>
</evidence>
<dbReference type="AlphaFoldDB" id="A0A1G1ZSV8"/>
<protein>
    <submittedName>
        <fullName evidence="2">Uncharacterized protein</fullName>
    </submittedName>
</protein>
<feature type="transmembrane region" description="Helical" evidence="1">
    <location>
        <begin position="21"/>
        <end position="39"/>
    </location>
</feature>
<keyword evidence="1" id="KW-1133">Transmembrane helix</keyword>
<gene>
    <name evidence="2" type="ORF">A3I24_03310</name>
</gene>
<dbReference type="EMBL" id="MHJL01000019">
    <property type="protein sequence ID" value="OGY67632.1"/>
    <property type="molecule type" value="Genomic_DNA"/>
</dbReference>
<evidence type="ECO:0000313" key="2">
    <source>
        <dbReference type="EMBL" id="OGY67632.1"/>
    </source>
</evidence>
<keyword evidence="1" id="KW-0472">Membrane</keyword>
<organism evidence="2 3">
    <name type="scientific">Candidatus Harrisonbacteria bacterium RIFCSPLOWO2_02_FULL_41_13b</name>
    <dbReference type="NCBI Taxonomy" id="1798409"/>
    <lineage>
        <taxon>Bacteria</taxon>
        <taxon>Candidatus Harrisoniibacteriota</taxon>
    </lineage>
</organism>
<name>A0A1G1ZSV8_9BACT</name>
<accession>A0A1G1ZSV8</accession>
<sequence>MILKAKIYNLKSQSGQSLIEAIIAMSIIFFGILGVYGLAARAVSLNRVVADRYIAIYIASEGVELVKNMIDANILERRPWNDGLFSGAYEVEYRDQDLRLSQGRTLLFDENNGTYNYISGKETTFQRTIKIEVLGNGNELKVNSQVNWLSRGGDYSVDLEDHFFNWR</sequence>
<dbReference type="InterPro" id="IPR012902">
    <property type="entry name" value="N_methyl_site"/>
</dbReference>
<comment type="caution">
    <text evidence="2">The sequence shown here is derived from an EMBL/GenBank/DDBJ whole genome shotgun (WGS) entry which is preliminary data.</text>
</comment>
<proteinExistence type="predicted"/>
<dbReference type="STRING" id="1798409.A3I24_03310"/>
<dbReference type="Proteomes" id="UP000177690">
    <property type="component" value="Unassembled WGS sequence"/>
</dbReference>
<keyword evidence="1" id="KW-0812">Transmembrane</keyword>
<reference evidence="2 3" key="1">
    <citation type="journal article" date="2016" name="Nat. Commun.">
        <title>Thousands of microbial genomes shed light on interconnected biogeochemical processes in an aquifer system.</title>
        <authorList>
            <person name="Anantharaman K."/>
            <person name="Brown C.T."/>
            <person name="Hug L.A."/>
            <person name="Sharon I."/>
            <person name="Castelle C.J."/>
            <person name="Probst A.J."/>
            <person name="Thomas B.C."/>
            <person name="Singh A."/>
            <person name="Wilkins M.J."/>
            <person name="Karaoz U."/>
            <person name="Brodie E.L."/>
            <person name="Williams K.H."/>
            <person name="Hubbard S.S."/>
            <person name="Banfield J.F."/>
        </authorList>
    </citation>
    <scope>NUCLEOTIDE SEQUENCE [LARGE SCALE GENOMIC DNA]</scope>
</reference>
<evidence type="ECO:0000313" key="3">
    <source>
        <dbReference type="Proteomes" id="UP000177690"/>
    </source>
</evidence>
<dbReference type="Pfam" id="PF07963">
    <property type="entry name" value="N_methyl"/>
    <property type="match status" value="1"/>
</dbReference>